<feature type="region of interest" description="Disordered" evidence="1">
    <location>
        <begin position="105"/>
        <end position="124"/>
    </location>
</feature>
<evidence type="ECO:0000256" key="1">
    <source>
        <dbReference type="SAM" id="MobiDB-lite"/>
    </source>
</evidence>
<organism evidence="3 4">
    <name type="scientific">Vitis vinifera</name>
    <name type="common">Grape</name>
    <dbReference type="NCBI Taxonomy" id="29760"/>
    <lineage>
        <taxon>Eukaryota</taxon>
        <taxon>Viridiplantae</taxon>
        <taxon>Streptophyta</taxon>
        <taxon>Embryophyta</taxon>
        <taxon>Tracheophyta</taxon>
        <taxon>Spermatophyta</taxon>
        <taxon>Magnoliopsida</taxon>
        <taxon>eudicotyledons</taxon>
        <taxon>Gunneridae</taxon>
        <taxon>Pentapetalae</taxon>
        <taxon>rosids</taxon>
        <taxon>Vitales</taxon>
        <taxon>Vitaceae</taxon>
        <taxon>Viteae</taxon>
        <taxon>Vitis</taxon>
    </lineage>
</organism>
<dbReference type="InterPro" id="IPR043502">
    <property type="entry name" value="DNA/RNA_pol_sf"/>
</dbReference>
<dbReference type="Gene3D" id="3.30.70.270">
    <property type="match status" value="1"/>
</dbReference>
<feature type="domain" description="Reverse transcriptase" evidence="2">
    <location>
        <begin position="269"/>
        <end position="397"/>
    </location>
</feature>
<dbReference type="PANTHER" id="PTHR24559:SF430">
    <property type="entry name" value="RNA-DIRECTED DNA POLYMERASE"/>
    <property type="match status" value="1"/>
</dbReference>
<name>A0A438FWY2_VITVI</name>
<dbReference type="InterPro" id="IPR000477">
    <property type="entry name" value="RT_dom"/>
</dbReference>
<dbReference type="EMBL" id="QGNW01000719">
    <property type="protein sequence ID" value="RVW64463.1"/>
    <property type="molecule type" value="Genomic_DNA"/>
</dbReference>
<dbReference type="InterPro" id="IPR053134">
    <property type="entry name" value="RNA-dir_DNA_polymerase"/>
</dbReference>
<sequence length="415" mass="47595">MICDLSDFIWLEPIKTDPGKQDRNKKCVYHKDHSHNTKQCRSLHYLVEKLIRVGHLKQYIRSIGGQRKTTWDLAIQEPITPTAPKVFINYIYEGPVDEKYNSKRKTKNAASDLREGAEANGTPTDCLRTPKTNIVWIQRSHNDVSRDVVLPHEGHPSTYHQMVSYFIEDEHIDLFGNQLVVRQCYQVVLESRFPSSSEQRTRLTIRRNSSDRVTYANSFLAPAELKVLECVLQQNKDIFTWTHSDMPEIHPSIEENGESVLITPTDACSKDSFPLPRIDQIVKSTTGHGILSFIDAFSRYHQIPMFQPDEEKTTFMTPQGLYCYKVMLFGLKNAGATYQRLMTKIFKSLIGRTVEIYIDDIVVKIKTWSEHAMHLEETFRLMRAYNMKLNLAKCFFGVDSCPIGVSADPCPAGAP</sequence>
<dbReference type="Pfam" id="PF00078">
    <property type="entry name" value="RVT_1"/>
    <property type="match status" value="1"/>
</dbReference>
<dbReference type="CDD" id="cd01647">
    <property type="entry name" value="RT_LTR"/>
    <property type="match status" value="1"/>
</dbReference>
<dbReference type="InterPro" id="IPR043128">
    <property type="entry name" value="Rev_trsase/Diguanyl_cyclase"/>
</dbReference>
<reference evidence="3 4" key="1">
    <citation type="journal article" date="2018" name="PLoS Genet.">
        <title>Population sequencing reveals clonal diversity and ancestral inbreeding in the grapevine cultivar Chardonnay.</title>
        <authorList>
            <person name="Roach M.J."/>
            <person name="Johnson D.L."/>
            <person name="Bohlmann J."/>
            <person name="van Vuuren H.J."/>
            <person name="Jones S.J."/>
            <person name="Pretorius I.S."/>
            <person name="Schmidt S.A."/>
            <person name="Borneman A.R."/>
        </authorList>
    </citation>
    <scope>NUCLEOTIDE SEQUENCE [LARGE SCALE GENOMIC DNA]</scope>
    <source>
        <strain evidence="4">cv. Chardonnay</strain>
        <tissue evidence="3">Leaf</tissue>
    </source>
</reference>
<dbReference type="AlphaFoldDB" id="A0A438FWY2"/>
<evidence type="ECO:0000259" key="2">
    <source>
        <dbReference type="Pfam" id="PF00078"/>
    </source>
</evidence>
<dbReference type="Proteomes" id="UP000288805">
    <property type="component" value="Unassembled WGS sequence"/>
</dbReference>
<dbReference type="PANTHER" id="PTHR24559">
    <property type="entry name" value="TRANSPOSON TY3-I GAG-POL POLYPROTEIN"/>
    <property type="match status" value="1"/>
</dbReference>
<evidence type="ECO:0000313" key="3">
    <source>
        <dbReference type="EMBL" id="RVW64463.1"/>
    </source>
</evidence>
<accession>A0A438FWY2</accession>
<proteinExistence type="predicted"/>
<dbReference type="SUPFAM" id="SSF56672">
    <property type="entry name" value="DNA/RNA polymerases"/>
    <property type="match status" value="1"/>
</dbReference>
<dbReference type="Gene3D" id="3.10.10.10">
    <property type="entry name" value="HIV Type 1 Reverse Transcriptase, subunit A, domain 1"/>
    <property type="match status" value="1"/>
</dbReference>
<evidence type="ECO:0000313" key="4">
    <source>
        <dbReference type="Proteomes" id="UP000288805"/>
    </source>
</evidence>
<gene>
    <name evidence="3" type="primary">TY3B-G_293</name>
    <name evidence="3" type="ORF">CK203_040320</name>
</gene>
<protein>
    <submittedName>
        <fullName evidence="3">Transposon Ty3-G Gag-Pol polyprotein</fullName>
    </submittedName>
</protein>
<comment type="caution">
    <text evidence="3">The sequence shown here is derived from an EMBL/GenBank/DDBJ whole genome shotgun (WGS) entry which is preliminary data.</text>
</comment>